<name>A0A0G4HBC1_9ALVE</name>
<dbReference type="InterPro" id="IPR008984">
    <property type="entry name" value="SMAD_FHA_dom_sf"/>
</dbReference>
<feature type="non-terminal residue" evidence="3">
    <location>
        <position position="680"/>
    </location>
</feature>
<evidence type="ECO:0000313" key="3">
    <source>
        <dbReference type="EMBL" id="CEM41306.1"/>
    </source>
</evidence>
<reference evidence="3" key="1">
    <citation type="submission" date="2014-11" db="EMBL/GenBank/DDBJ databases">
        <authorList>
            <person name="Otto D Thomas"/>
            <person name="Naeem Raeece"/>
        </authorList>
    </citation>
    <scope>NUCLEOTIDE SEQUENCE</scope>
</reference>
<dbReference type="PROSITE" id="PS50006">
    <property type="entry name" value="FHA_DOMAIN"/>
    <property type="match status" value="1"/>
</dbReference>
<dbReference type="CDD" id="cd00060">
    <property type="entry name" value="FHA"/>
    <property type="match status" value="1"/>
</dbReference>
<proteinExistence type="predicted"/>
<gene>
    <name evidence="3" type="ORF">Cvel_25938</name>
</gene>
<dbReference type="EMBL" id="CDMZ01002206">
    <property type="protein sequence ID" value="CEM41306.1"/>
    <property type="molecule type" value="Genomic_DNA"/>
</dbReference>
<organism evidence="3">
    <name type="scientific">Chromera velia CCMP2878</name>
    <dbReference type="NCBI Taxonomy" id="1169474"/>
    <lineage>
        <taxon>Eukaryota</taxon>
        <taxon>Sar</taxon>
        <taxon>Alveolata</taxon>
        <taxon>Colpodellida</taxon>
        <taxon>Chromeraceae</taxon>
        <taxon>Chromera</taxon>
    </lineage>
</organism>
<feature type="region of interest" description="Disordered" evidence="1">
    <location>
        <begin position="1"/>
        <end position="73"/>
    </location>
</feature>
<feature type="domain" description="FHA" evidence="2">
    <location>
        <begin position="108"/>
        <end position="182"/>
    </location>
</feature>
<dbReference type="PANTHER" id="PTHR23308">
    <property type="entry name" value="NUCLEAR INHIBITOR OF PROTEIN PHOSPHATASE-1"/>
    <property type="match status" value="1"/>
</dbReference>
<evidence type="ECO:0000256" key="1">
    <source>
        <dbReference type="SAM" id="MobiDB-lite"/>
    </source>
</evidence>
<sequence length="680" mass="74428">MSMTAPASSVEKENRMVGSLARLPSSSSSSDARNGEEHQEPLSRPRVFLSGYKADVSPSGLPPLRRSRGGSETARNRNLLLHLELQHYNSAILGRTAIHSQDVPNVAEGIGQEDSRDKDDAPRQVVAKIAVAHASVSRSHAILSWNGVNFRNLTLTGLEDIYGLFVMDLSSENSTTVNDERLTPFVPRALKVGDRIRLAFAPVEFLIEQRLVEIPRGPETLYPRPPHMQAVQTTFLLQFREPGGHAGTHRWGLSDGEEGGEGRTLTPDRRKANARARGANAAAFPLRGAAPRALDHLGGGPWRTKRPEEAIADARMLERSPPRTLKALPGAQAGPRLPGVSSLATLSAGALGRPLPDGLLLHSEDNRAGGEESYGVYGEGDEKVRAAETVLQLEGVQGRERQREEERAPEGRIVAKPSAEDATVRELMRASQQGEGPGMPPQDEGERVPLFATEAPPGTHLFGWGGEKSRERTDGDPMSELGTQAGRLGSTVPASMVRQVINRRYPQIDWTKPNLPFPFNHLEEVVKCRNDVEVLSSVLRVWRAGVQRAFHEGLPRQDNPVCLPPFEEAVGRVEREAEEKYRKAGVEPQEREGQTKKKNVGFVDTVLGVTGKGSSQGTTLGAQPFCGIPLENPTVEWLNSVRSNPSAEFESKRRRWGREASISLGYWQELQAVNDGIMRV</sequence>
<dbReference type="Gene3D" id="2.60.200.20">
    <property type="match status" value="1"/>
</dbReference>
<dbReference type="SUPFAM" id="SSF49879">
    <property type="entry name" value="SMAD/FHA domain"/>
    <property type="match status" value="1"/>
</dbReference>
<dbReference type="InterPro" id="IPR000253">
    <property type="entry name" value="FHA_dom"/>
</dbReference>
<feature type="region of interest" description="Disordered" evidence="1">
    <location>
        <begin position="246"/>
        <end position="269"/>
    </location>
</feature>
<feature type="compositionally biased region" description="Basic and acidic residues" evidence="1">
    <location>
        <begin position="33"/>
        <end position="43"/>
    </location>
</feature>
<feature type="region of interest" description="Disordered" evidence="1">
    <location>
        <begin position="456"/>
        <end position="486"/>
    </location>
</feature>
<dbReference type="AlphaFoldDB" id="A0A0G4HBC1"/>
<dbReference type="Pfam" id="PF00498">
    <property type="entry name" value="FHA"/>
    <property type="match status" value="1"/>
</dbReference>
<protein>
    <recommendedName>
        <fullName evidence="2">FHA domain-containing protein</fullName>
    </recommendedName>
</protein>
<evidence type="ECO:0000259" key="2">
    <source>
        <dbReference type="PROSITE" id="PS50006"/>
    </source>
</evidence>
<dbReference type="InterPro" id="IPR050923">
    <property type="entry name" value="Cell_Proc_Reg/RNA_Proc"/>
</dbReference>
<accession>A0A0G4HBC1</accession>